<dbReference type="GO" id="GO:0003713">
    <property type="term" value="F:transcription coactivator activity"/>
    <property type="evidence" value="ECO:0007669"/>
    <property type="project" value="TreeGrafter"/>
</dbReference>
<keyword evidence="3" id="KW-0804">Transcription</keyword>
<feature type="compositionally biased region" description="Basic and acidic residues" evidence="5">
    <location>
        <begin position="138"/>
        <end position="148"/>
    </location>
</feature>
<sequence>MQPQQSSRIDLVDLKAQIVKKLGVNKAKLYFSHLNRFLSDKLGKSQFESFCIRAFGRENLPLHNQFIISILKNACQAKTPPTICLPGPQKSVIQAANSSPVGEDVHEQGGAVFPNQNQNVPVWSNGVLPVSPRKGRSGIRDRKLRDRPSPLGPNGKVECVSHQSMGAEDSNSKVNMENGDLTPFDYQRPGQHLQAVAELHENQREGAVQRPAEKPRIHGKDQNAVAVIEDGEEVEQSNRSSFYRSPLLAPLGIPFCSASVGGSRKVMPLGSGGDFGSCYDSGGLSDTETLRKRMEQISAAQALGGVSMECANMLNNMLDVYLKQLIRSCVELVGVRSTHEPKKHPVHKQQTQGKIINGMWPSNHVHMQSSGGPVEVMQEQRPQGSISLLDFKVAMELNPRQLGEDWPLLLEKISMQAFEE</sequence>
<dbReference type="OrthoDB" id="10264870at2759"/>
<keyword evidence="7" id="KW-1185">Reference proteome</keyword>
<dbReference type="CDD" id="cd22933">
    <property type="entry name" value="HFD_HFI1"/>
    <property type="match status" value="1"/>
</dbReference>
<dbReference type="InterPro" id="IPR024738">
    <property type="entry name" value="Hfi1/Tada1"/>
</dbReference>
<gene>
    <name evidence="6" type="ORF">FH972_013267</name>
</gene>
<dbReference type="PANTHER" id="PTHR21277:SF5">
    <property type="entry name" value="TRANSCRIPTIONAL ADAPTER 1"/>
    <property type="match status" value="1"/>
</dbReference>
<evidence type="ECO:0000313" key="7">
    <source>
        <dbReference type="Proteomes" id="UP000327013"/>
    </source>
</evidence>
<comment type="subcellular location">
    <subcellularLocation>
        <location evidence="1">Nucleus</location>
    </subcellularLocation>
</comment>
<evidence type="ECO:0000256" key="3">
    <source>
        <dbReference type="ARBA" id="ARBA00023163"/>
    </source>
</evidence>
<evidence type="ECO:0000256" key="4">
    <source>
        <dbReference type="ARBA" id="ARBA00023242"/>
    </source>
</evidence>
<dbReference type="GO" id="GO:0005634">
    <property type="term" value="C:nucleus"/>
    <property type="evidence" value="ECO:0007669"/>
    <property type="project" value="UniProtKB-SubCell"/>
</dbReference>
<keyword evidence="2" id="KW-0805">Transcription regulation</keyword>
<dbReference type="Pfam" id="PF12767">
    <property type="entry name" value="SAGA-Tad1"/>
    <property type="match status" value="1"/>
</dbReference>
<protein>
    <recommendedName>
        <fullName evidence="8">Transcriptional coactivator Hfi1/Transcriptional adapter 1</fullName>
    </recommendedName>
</protein>
<organism evidence="6 7">
    <name type="scientific">Carpinus fangiana</name>
    <dbReference type="NCBI Taxonomy" id="176857"/>
    <lineage>
        <taxon>Eukaryota</taxon>
        <taxon>Viridiplantae</taxon>
        <taxon>Streptophyta</taxon>
        <taxon>Embryophyta</taxon>
        <taxon>Tracheophyta</taxon>
        <taxon>Spermatophyta</taxon>
        <taxon>Magnoliopsida</taxon>
        <taxon>eudicotyledons</taxon>
        <taxon>Gunneridae</taxon>
        <taxon>Pentapetalae</taxon>
        <taxon>rosids</taxon>
        <taxon>fabids</taxon>
        <taxon>Fagales</taxon>
        <taxon>Betulaceae</taxon>
        <taxon>Carpinus</taxon>
    </lineage>
</organism>
<name>A0A5N6R9N2_9ROSI</name>
<dbReference type="GO" id="GO:0006357">
    <property type="term" value="P:regulation of transcription by RNA polymerase II"/>
    <property type="evidence" value="ECO:0007669"/>
    <property type="project" value="TreeGrafter"/>
</dbReference>
<dbReference type="Proteomes" id="UP000327013">
    <property type="component" value="Chromosome 5"/>
</dbReference>
<proteinExistence type="predicted"/>
<dbReference type="EMBL" id="CM017325">
    <property type="protein sequence ID" value="KAE8056498.1"/>
    <property type="molecule type" value="Genomic_DNA"/>
</dbReference>
<feature type="region of interest" description="Disordered" evidence="5">
    <location>
        <begin position="125"/>
        <end position="157"/>
    </location>
</feature>
<evidence type="ECO:0000256" key="2">
    <source>
        <dbReference type="ARBA" id="ARBA00023015"/>
    </source>
</evidence>
<evidence type="ECO:0000313" key="6">
    <source>
        <dbReference type="EMBL" id="KAE8056498.1"/>
    </source>
</evidence>
<accession>A0A5N6R9N2</accession>
<reference evidence="6 7" key="1">
    <citation type="submission" date="2019-06" db="EMBL/GenBank/DDBJ databases">
        <title>A chromosomal-level reference genome of Carpinus fangiana (Coryloideae, Betulaceae).</title>
        <authorList>
            <person name="Yang X."/>
            <person name="Wang Z."/>
            <person name="Zhang L."/>
            <person name="Hao G."/>
            <person name="Liu J."/>
            <person name="Yang Y."/>
        </authorList>
    </citation>
    <scope>NUCLEOTIDE SEQUENCE [LARGE SCALE GENOMIC DNA]</scope>
    <source>
        <strain evidence="6">Cfa_2016G</strain>
        <tissue evidence="6">Leaf</tissue>
    </source>
</reference>
<dbReference type="AlphaFoldDB" id="A0A5N6R9N2"/>
<keyword evidence="4" id="KW-0539">Nucleus</keyword>
<evidence type="ECO:0000256" key="1">
    <source>
        <dbReference type="ARBA" id="ARBA00004123"/>
    </source>
</evidence>
<dbReference type="GO" id="GO:0000124">
    <property type="term" value="C:SAGA complex"/>
    <property type="evidence" value="ECO:0007669"/>
    <property type="project" value="UniProtKB-ARBA"/>
</dbReference>
<dbReference type="PANTHER" id="PTHR21277">
    <property type="entry name" value="TRANSCRIPTIONAL ADAPTER 1"/>
    <property type="match status" value="1"/>
</dbReference>
<evidence type="ECO:0008006" key="8">
    <source>
        <dbReference type="Google" id="ProtNLM"/>
    </source>
</evidence>
<evidence type="ECO:0000256" key="5">
    <source>
        <dbReference type="SAM" id="MobiDB-lite"/>
    </source>
</evidence>